<accession>A0A433A168</accession>
<feature type="non-terminal residue" evidence="8">
    <location>
        <position position="265"/>
    </location>
</feature>
<dbReference type="InterPro" id="IPR017884">
    <property type="entry name" value="SANT_dom"/>
</dbReference>
<dbReference type="Pfam" id="PF09110">
    <property type="entry name" value="HAND"/>
    <property type="match status" value="1"/>
</dbReference>
<reference evidence="8 9" key="1">
    <citation type="journal article" date="2018" name="New Phytol.">
        <title>Phylogenomics of Endogonaceae and evolution of mycorrhizas within Mucoromycota.</title>
        <authorList>
            <person name="Chang Y."/>
            <person name="Desiro A."/>
            <person name="Na H."/>
            <person name="Sandor L."/>
            <person name="Lipzen A."/>
            <person name="Clum A."/>
            <person name="Barry K."/>
            <person name="Grigoriev I.V."/>
            <person name="Martin F.M."/>
            <person name="Stajich J.E."/>
            <person name="Smith M.E."/>
            <person name="Bonito G."/>
            <person name="Spatafora J.W."/>
        </authorList>
    </citation>
    <scope>NUCLEOTIDE SEQUENCE [LARGE SCALE GENOMIC DNA]</scope>
    <source>
        <strain evidence="8 9">GMNB39</strain>
    </source>
</reference>
<feature type="domain" description="SANT" evidence="7">
    <location>
        <begin position="59"/>
        <end position="111"/>
    </location>
</feature>
<dbReference type="GO" id="GO:0003677">
    <property type="term" value="F:DNA binding"/>
    <property type="evidence" value="ECO:0007669"/>
    <property type="project" value="InterPro"/>
</dbReference>
<comment type="caution">
    <text evidence="8">The sequence shown here is derived from an EMBL/GenBank/DDBJ whole genome shotgun (WGS) entry which is preliminary data.</text>
</comment>
<dbReference type="Gene3D" id="1.10.1040.30">
    <property type="entry name" value="ISWI, HAND domain"/>
    <property type="match status" value="1"/>
</dbReference>
<comment type="subcellular location">
    <subcellularLocation>
        <location evidence="1">Nucleus</location>
    </subcellularLocation>
</comment>
<dbReference type="GO" id="GO:0031491">
    <property type="term" value="F:nucleosome binding"/>
    <property type="evidence" value="ECO:0007669"/>
    <property type="project" value="InterPro"/>
</dbReference>
<feature type="region of interest" description="Disordered" evidence="6">
    <location>
        <begin position="232"/>
        <end position="265"/>
    </location>
</feature>
<evidence type="ECO:0000313" key="8">
    <source>
        <dbReference type="EMBL" id="RUO96478.1"/>
    </source>
</evidence>
<dbReference type="CDD" id="cd00167">
    <property type="entry name" value="SANT"/>
    <property type="match status" value="2"/>
</dbReference>
<dbReference type="InterPro" id="IPR001005">
    <property type="entry name" value="SANT/Myb"/>
</dbReference>
<dbReference type="Pfam" id="PF00249">
    <property type="entry name" value="Myb_DNA-binding"/>
    <property type="match status" value="1"/>
</dbReference>
<keyword evidence="4" id="KW-0156">Chromatin regulator</keyword>
<evidence type="ECO:0000256" key="4">
    <source>
        <dbReference type="ARBA" id="ARBA00022853"/>
    </source>
</evidence>
<dbReference type="InterPro" id="IPR009057">
    <property type="entry name" value="Homeodomain-like_sf"/>
</dbReference>
<dbReference type="GO" id="GO:0005634">
    <property type="term" value="C:nucleus"/>
    <property type="evidence" value="ECO:0007669"/>
    <property type="project" value="UniProtKB-SubCell"/>
</dbReference>
<dbReference type="Proteomes" id="UP000268093">
    <property type="component" value="Unassembled WGS sequence"/>
</dbReference>
<evidence type="ECO:0000256" key="3">
    <source>
        <dbReference type="ARBA" id="ARBA00022801"/>
    </source>
</evidence>
<evidence type="ECO:0000256" key="6">
    <source>
        <dbReference type="SAM" id="MobiDB-lite"/>
    </source>
</evidence>
<name>A0A433A168_9FUNG</name>
<dbReference type="AlphaFoldDB" id="A0A433A168"/>
<evidence type="ECO:0000313" key="9">
    <source>
        <dbReference type="Proteomes" id="UP000268093"/>
    </source>
</evidence>
<evidence type="ECO:0000256" key="2">
    <source>
        <dbReference type="ARBA" id="ARBA00009687"/>
    </source>
</evidence>
<dbReference type="PROSITE" id="PS51293">
    <property type="entry name" value="SANT"/>
    <property type="match status" value="1"/>
</dbReference>
<evidence type="ECO:0000256" key="1">
    <source>
        <dbReference type="ARBA" id="ARBA00004123"/>
    </source>
</evidence>
<dbReference type="GO" id="GO:0140658">
    <property type="term" value="F:ATP-dependent chromatin remodeler activity"/>
    <property type="evidence" value="ECO:0007669"/>
    <property type="project" value="TreeGrafter"/>
</dbReference>
<evidence type="ECO:0000256" key="5">
    <source>
        <dbReference type="ARBA" id="ARBA00023242"/>
    </source>
</evidence>
<dbReference type="PANTHER" id="PTHR45623:SF49">
    <property type="entry name" value="SWI_SNF-RELATED MATRIX-ASSOCIATED ACTIN-DEPENDENT REGULATOR OF CHROMATIN SUBFAMILY A MEMBER 5"/>
    <property type="match status" value="1"/>
</dbReference>
<dbReference type="GO" id="GO:0000785">
    <property type="term" value="C:chromatin"/>
    <property type="evidence" value="ECO:0007669"/>
    <property type="project" value="UniProtKB-ARBA"/>
</dbReference>
<gene>
    <name evidence="8" type="ORF">BC936DRAFT_141979</name>
</gene>
<dbReference type="GO" id="GO:0034728">
    <property type="term" value="P:nucleosome organization"/>
    <property type="evidence" value="ECO:0007669"/>
    <property type="project" value="TreeGrafter"/>
</dbReference>
<feature type="compositionally biased region" description="Basic and acidic residues" evidence="6">
    <location>
        <begin position="232"/>
        <end position="252"/>
    </location>
</feature>
<keyword evidence="3" id="KW-0378">Hydrolase</keyword>
<dbReference type="GO" id="GO:0016887">
    <property type="term" value="F:ATP hydrolysis activity"/>
    <property type="evidence" value="ECO:0007669"/>
    <property type="project" value="TreeGrafter"/>
</dbReference>
<keyword evidence="9" id="KW-1185">Reference proteome</keyword>
<dbReference type="FunFam" id="1.10.10.60:FF:000022">
    <property type="entry name" value="ISWI chromatin-remodeling complex ATPase CHR11 isoform A"/>
    <property type="match status" value="1"/>
</dbReference>
<dbReference type="Pfam" id="PF09111">
    <property type="entry name" value="SLIDE"/>
    <property type="match status" value="1"/>
</dbReference>
<dbReference type="SUPFAM" id="SSF46689">
    <property type="entry name" value="Homeodomain-like"/>
    <property type="match status" value="2"/>
</dbReference>
<dbReference type="GO" id="GO:0042393">
    <property type="term" value="F:histone binding"/>
    <property type="evidence" value="ECO:0007669"/>
    <property type="project" value="TreeGrafter"/>
</dbReference>
<dbReference type="SMART" id="SM00717">
    <property type="entry name" value="SANT"/>
    <property type="match status" value="2"/>
</dbReference>
<dbReference type="InterPro" id="IPR015194">
    <property type="entry name" value="ISWI_HAND-dom"/>
</dbReference>
<feature type="compositionally biased region" description="Basic and acidic residues" evidence="6">
    <location>
        <begin position="29"/>
        <end position="41"/>
    </location>
</feature>
<evidence type="ECO:0000259" key="7">
    <source>
        <dbReference type="PROSITE" id="PS51293"/>
    </source>
</evidence>
<comment type="similarity">
    <text evidence="2">Belongs to the SNF2/RAD54 helicase family. ISWI subfamily.</text>
</comment>
<protein>
    <submittedName>
        <fullName evidence="8">SWI/SNF-related matrix-associated actin-dependent regulator of chromatin subfamily A member 5</fullName>
    </submittedName>
</protein>
<dbReference type="PANTHER" id="PTHR45623">
    <property type="entry name" value="CHROMODOMAIN-HELICASE-DNA-BINDING PROTEIN 3-RELATED-RELATED"/>
    <property type="match status" value="1"/>
</dbReference>
<dbReference type="OrthoDB" id="5857104at2759"/>
<feature type="region of interest" description="Disordered" evidence="6">
    <location>
        <begin position="15"/>
        <end position="50"/>
    </location>
</feature>
<proteinExistence type="inferred from homology"/>
<keyword evidence="5" id="KW-0539">Nucleus</keyword>
<dbReference type="FunFam" id="1.10.10.60:FF:000049">
    <property type="entry name" value="SWI/SNF-related matrix-associated actin-dependent regulator of chromatin subfamily A member"/>
    <property type="match status" value="1"/>
</dbReference>
<sequence length="265" mass="31111">MSAEFIKSIGYKVPAKSAEVDDDDEETRETERSEEQARIDNADPLTEDETAEKEELLNKGFDNWSKKDFNNFVNACAKHGRNQLASIADEVEGKTLDEVKKYSKVFWARYKELSDYEKLISKIEKGESELLKQVEIQEQLSAKVTRHRMPLQQMKIQYSQPTKGKNYTEEEDRFLIVMLEKHGYGTENVYDRIRQEIRNSPLFRFDWFLKSRTAQEIGRRCNTLISLIQKEDAEVEEKEKEDKKKKIEEKKKATTKASVPKLKKR</sequence>
<dbReference type="Gene3D" id="1.10.10.60">
    <property type="entry name" value="Homeodomain-like"/>
    <property type="match status" value="2"/>
</dbReference>
<organism evidence="8 9">
    <name type="scientific">Jimgerdemannia flammicorona</name>
    <dbReference type="NCBI Taxonomy" id="994334"/>
    <lineage>
        <taxon>Eukaryota</taxon>
        <taxon>Fungi</taxon>
        <taxon>Fungi incertae sedis</taxon>
        <taxon>Mucoromycota</taxon>
        <taxon>Mucoromycotina</taxon>
        <taxon>Endogonomycetes</taxon>
        <taxon>Endogonales</taxon>
        <taxon>Endogonaceae</taxon>
        <taxon>Jimgerdemannia</taxon>
    </lineage>
</organism>
<dbReference type="InterPro" id="IPR036306">
    <property type="entry name" value="ISWI_HAND-dom_sf"/>
</dbReference>
<dbReference type="EMBL" id="RBNI01021056">
    <property type="protein sequence ID" value="RUO96478.1"/>
    <property type="molecule type" value="Genomic_DNA"/>
</dbReference>
<dbReference type="SUPFAM" id="SSF101224">
    <property type="entry name" value="HAND domain of the nucleosome remodeling ATPase ISWI"/>
    <property type="match status" value="1"/>
</dbReference>
<dbReference type="InterPro" id="IPR015195">
    <property type="entry name" value="SLIDE"/>
</dbReference>